<organism evidence="3 4">
    <name type="scientific">Rhynchospora pubera</name>
    <dbReference type="NCBI Taxonomy" id="906938"/>
    <lineage>
        <taxon>Eukaryota</taxon>
        <taxon>Viridiplantae</taxon>
        <taxon>Streptophyta</taxon>
        <taxon>Embryophyta</taxon>
        <taxon>Tracheophyta</taxon>
        <taxon>Spermatophyta</taxon>
        <taxon>Magnoliopsida</taxon>
        <taxon>Liliopsida</taxon>
        <taxon>Poales</taxon>
        <taxon>Cyperaceae</taxon>
        <taxon>Cyperoideae</taxon>
        <taxon>Rhynchosporeae</taxon>
        <taxon>Rhynchospora</taxon>
    </lineage>
</organism>
<keyword evidence="1" id="KW-1133">Transmembrane helix</keyword>
<dbReference type="InterPro" id="IPR025315">
    <property type="entry name" value="DUF4220"/>
</dbReference>
<keyword evidence="4" id="KW-1185">Reference proteome</keyword>
<evidence type="ECO:0000313" key="3">
    <source>
        <dbReference type="EMBL" id="KAJ4796755.1"/>
    </source>
</evidence>
<evidence type="ECO:0000259" key="2">
    <source>
        <dbReference type="Pfam" id="PF13968"/>
    </source>
</evidence>
<reference evidence="3" key="1">
    <citation type="submission" date="2022-08" db="EMBL/GenBank/DDBJ databases">
        <authorList>
            <person name="Marques A."/>
        </authorList>
    </citation>
    <scope>NUCLEOTIDE SEQUENCE</scope>
    <source>
        <strain evidence="3">RhyPub2mFocal</strain>
        <tissue evidence="3">Leaves</tissue>
    </source>
</reference>
<protein>
    <recommendedName>
        <fullName evidence="2">DUF4220 domain-containing protein</fullName>
    </recommendedName>
</protein>
<feature type="transmembrane region" description="Helical" evidence="1">
    <location>
        <begin position="12"/>
        <end position="34"/>
    </location>
</feature>
<dbReference type="Proteomes" id="UP001140206">
    <property type="component" value="Chromosome 2"/>
</dbReference>
<feature type="domain" description="DUF4220" evidence="2">
    <location>
        <begin position="61"/>
        <end position="425"/>
    </location>
</feature>
<keyword evidence="1" id="KW-0472">Membrane</keyword>
<name>A0AAV8FYZ1_9POAL</name>
<keyword evidence="1" id="KW-0812">Transmembrane</keyword>
<dbReference type="EMBL" id="JAMFTS010000002">
    <property type="protein sequence ID" value="KAJ4796755.1"/>
    <property type="molecule type" value="Genomic_DNA"/>
</dbReference>
<feature type="transmembrane region" description="Helical" evidence="1">
    <location>
        <begin position="345"/>
        <end position="366"/>
    </location>
</feature>
<accession>A0AAV8FYZ1</accession>
<evidence type="ECO:0000313" key="4">
    <source>
        <dbReference type="Proteomes" id="UP001140206"/>
    </source>
</evidence>
<evidence type="ECO:0000256" key="1">
    <source>
        <dbReference type="SAM" id="Phobius"/>
    </source>
</evidence>
<dbReference type="Pfam" id="PF13968">
    <property type="entry name" value="DUF4220"/>
    <property type="match status" value="1"/>
</dbReference>
<feature type="transmembrane region" description="Helical" evidence="1">
    <location>
        <begin position="54"/>
        <end position="74"/>
    </location>
</feature>
<proteinExistence type="predicted"/>
<dbReference type="InterPro" id="IPR007658">
    <property type="entry name" value="DUF594"/>
</dbReference>
<sequence>MDKSQKSFCTSEIGAEVLMFITSFIIFFILALTALQEVLSSKLRNYRKKLNEKIVGIFVSSAYALFLPLMSYMFSQAKQNNPQRSQVILIWMVLFEVIRLRVDDVTWELKKSAEQVVRLAWVGFLVYGYTPLNLLRASLLVLCVFSIICEVLKGITFYQAKDSYLIGKNPKLIHDYMNRVMLQDDLRTTPMNNCDYIVMGEENHEIAVCKKGYHLGDKNSSSEGKLTVGRIFQLNSSEDKAFTLSHPDWRDTCLSFALAKILRRRFVNLPLDEAGSSKALKFVLEGLIDYIGSNRDIQTDSSNGGRNRHERVFSIIEQELKFVSEFLNAKVPTLNYFRWRVPIDVIGSFIMVTIGMYLCVNTLYLLTKDALGKPSSAMPSPVAQDADSNCIMRHVNGRYDYDQFITMLLAGSCAYIQYKVLQVVLGSNHWSNLRSVKRYIENPAKWKKFHSSTTTFELSNLLDPFVRLGNMINTFLFPNAKNNKQVTLTIFDVKSRGRICNTLRKWIRKAIPRPFLPTILHGTHVKEAILSSLRKSSGQLTNGETALKNHGILVHLNQVWQPSGSTTEAILTWHIATTLFLHQHPPPQQNNDPFEKERRVASDLSSYCVYLLVCLPELLPEEVEWTEERIESVKEEIFAIDRSSTQKPTAVNRCNYAMDAGVTWDEKSLVGKGAKLAKELADYSNIGTQVWTMLSEFWAEMMLFISPSDNVEGHGEILEKGELITQVWALLTHAGILTRPKSTEDLNHGIESNEVTEGMTV</sequence>
<gene>
    <name evidence="3" type="ORF">LUZ62_048001</name>
</gene>
<dbReference type="PANTHER" id="PTHR31325">
    <property type="entry name" value="OS01G0798800 PROTEIN-RELATED"/>
    <property type="match status" value="1"/>
</dbReference>
<comment type="caution">
    <text evidence="3">The sequence shown here is derived from an EMBL/GenBank/DDBJ whole genome shotgun (WGS) entry which is preliminary data.</text>
</comment>
<dbReference type="AlphaFoldDB" id="A0AAV8FYZ1"/>
<dbReference type="Pfam" id="PF04578">
    <property type="entry name" value="DUF594"/>
    <property type="match status" value="1"/>
</dbReference>